<evidence type="ECO:0000313" key="1">
    <source>
        <dbReference type="EMBL" id="KAJ4973001.1"/>
    </source>
</evidence>
<dbReference type="AlphaFoldDB" id="A0A9Q0KM26"/>
<evidence type="ECO:0000313" key="2">
    <source>
        <dbReference type="Proteomes" id="UP001141806"/>
    </source>
</evidence>
<dbReference type="EMBL" id="JAMYWD010000004">
    <property type="protein sequence ID" value="KAJ4973001.1"/>
    <property type="molecule type" value="Genomic_DNA"/>
</dbReference>
<accession>A0A9Q0KM26</accession>
<organism evidence="1 2">
    <name type="scientific">Protea cynaroides</name>
    <dbReference type="NCBI Taxonomy" id="273540"/>
    <lineage>
        <taxon>Eukaryota</taxon>
        <taxon>Viridiplantae</taxon>
        <taxon>Streptophyta</taxon>
        <taxon>Embryophyta</taxon>
        <taxon>Tracheophyta</taxon>
        <taxon>Spermatophyta</taxon>
        <taxon>Magnoliopsida</taxon>
        <taxon>Proteales</taxon>
        <taxon>Proteaceae</taxon>
        <taxon>Protea</taxon>
    </lineage>
</organism>
<comment type="caution">
    <text evidence="1">The sequence shown here is derived from an EMBL/GenBank/DDBJ whole genome shotgun (WGS) entry which is preliminary data.</text>
</comment>
<gene>
    <name evidence="1" type="ORF">NE237_006175</name>
</gene>
<dbReference type="Proteomes" id="UP001141806">
    <property type="component" value="Unassembled WGS sequence"/>
</dbReference>
<protein>
    <submittedName>
        <fullName evidence="1">Uncharacterized protein</fullName>
    </submittedName>
</protein>
<reference evidence="1" key="1">
    <citation type="journal article" date="2023" name="Plant J.">
        <title>The genome of the king protea, Protea cynaroides.</title>
        <authorList>
            <person name="Chang J."/>
            <person name="Duong T.A."/>
            <person name="Schoeman C."/>
            <person name="Ma X."/>
            <person name="Roodt D."/>
            <person name="Barker N."/>
            <person name="Li Z."/>
            <person name="Van de Peer Y."/>
            <person name="Mizrachi E."/>
        </authorList>
    </citation>
    <scope>NUCLEOTIDE SEQUENCE</scope>
    <source>
        <tissue evidence="1">Young leaves</tissue>
    </source>
</reference>
<name>A0A9Q0KM26_9MAGN</name>
<proteinExistence type="predicted"/>
<sequence length="173" mass="18941">MPMHAQPSSNSFDRHSQKLSLTAAHHLQFQDLQPIIPPPMTIPLLQSDSLHLPVTTPVLVKNYQANSSYHIATLDMQPRVTSSSPKTILNPICRPHAKLDLQAGKTIVDSSSINNSPTTETLSLNDPPISVDFLPKAKTETPTRDILDIKSDNLPSWSIAGDTNLNSSFTINT</sequence>
<keyword evidence="2" id="KW-1185">Reference proteome</keyword>